<accession>A0A158AMC3</accession>
<evidence type="ECO:0000313" key="2">
    <source>
        <dbReference type="Proteomes" id="UP000054851"/>
    </source>
</evidence>
<dbReference type="GO" id="GO:0009384">
    <property type="term" value="F:N-acylmannosamine kinase activity"/>
    <property type="evidence" value="ECO:0007669"/>
    <property type="project" value="TreeGrafter"/>
</dbReference>
<dbReference type="AlphaFoldDB" id="A0A158AMC3"/>
<evidence type="ECO:0000313" key="1">
    <source>
        <dbReference type="EMBL" id="SAK58746.1"/>
    </source>
</evidence>
<comment type="caution">
    <text evidence="1">The sequence shown here is derived from an EMBL/GenBank/DDBJ whole genome shotgun (WGS) entry which is preliminary data.</text>
</comment>
<dbReference type="CDD" id="cd23763">
    <property type="entry name" value="ASKHA_ATPase_ROK"/>
    <property type="match status" value="1"/>
</dbReference>
<dbReference type="Gene3D" id="1.10.10.10">
    <property type="entry name" value="Winged helix-like DNA-binding domain superfamily/Winged helix DNA-binding domain"/>
    <property type="match status" value="1"/>
</dbReference>
<organism evidence="1 2">
    <name type="scientific">Caballeronia hypogeia</name>
    <dbReference type="NCBI Taxonomy" id="1777140"/>
    <lineage>
        <taxon>Bacteria</taxon>
        <taxon>Pseudomonadati</taxon>
        <taxon>Pseudomonadota</taxon>
        <taxon>Betaproteobacteria</taxon>
        <taxon>Burkholderiales</taxon>
        <taxon>Burkholderiaceae</taxon>
        <taxon>Caballeronia</taxon>
    </lineage>
</organism>
<dbReference type="EMBL" id="FCOA02000006">
    <property type="protein sequence ID" value="SAK58746.1"/>
    <property type="molecule type" value="Genomic_DNA"/>
</dbReference>
<dbReference type="InterPro" id="IPR043129">
    <property type="entry name" value="ATPase_NBD"/>
</dbReference>
<dbReference type="InterPro" id="IPR000600">
    <property type="entry name" value="ROK"/>
</dbReference>
<dbReference type="STRING" id="1777140.AWB79_02570"/>
<dbReference type="PANTHER" id="PTHR18964:SF169">
    <property type="entry name" value="N-ACETYLMANNOSAMINE KINASE"/>
    <property type="match status" value="1"/>
</dbReference>
<dbReference type="InterPro" id="IPR036388">
    <property type="entry name" value="WH-like_DNA-bd_sf"/>
</dbReference>
<dbReference type="PANTHER" id="PTHR18964">
    <property type="entry name" value="ROK (REPRESSOR, ORF, KINASE) FAMILY"/>
    <property type="match status" value="1"/>
</dbReference>
<dbReference type="Pfam" id="PF00480">
    <property type="entry name" value="ROK"/>
    <property type="match status" value="1"/>
</dbReference>
<dbReference type="InterPro" id="IPR036390">
    <property type="entry name" value="WH_DNA-bd_sf"/>
</dbReference>
<dbReference type="SUPFAM" id="SSF53067">
    <property type="entry name" value="Actin-like ATPase domain"/>
    <property type="match status" value="1"/>
</dbReference>
<name>A0A158AMC3_9BURK</name>
<keyword evidence="2" id="KW-1185">Reference proteome</keyword>
<proteinExistence type="predicted"/>
<dbReference type="Proteomes" id="UP000054851">
    <property type="component" value="Unassembled WGS sequence"/>
</dbReference>
<dbReference type="GO" id="GO:0019262">
    <property type="term" value="P:N-acetylneuraminate catabolic process"/>
    <property type="evidence" value="ECO:0007669"/>
    <property type="project" value="TreeGrafter"/>
</dbReference>
<sequence>MSERPARKASMHSVGSNQLGMRQFNERIVLQAIRLNGALPKADVARVTRLSMQTVSLIVDHLIEDGLLVKEPRSRVRGRIGQPSVPISLRADGAYSIGVKVGRRSLDVLSMDFAGKVRTRETLEYPYPDPHTLFPALEERLARAIDALGEGAAKIAGIGVAAPLWLGGWRDFFDTPPDALTAWNEIDIRARIQAMTDLPVEFAKDTTAACAAELVMGQGRGLRNFLYVFIGTFIGGGLVIDGRLHAGPGGNAGAIGSLPLSGANGQARAGQLLNTASVYVLEKAFAAAGASPDAAHDERAWSPQWRALSEAWMRETCPALAMSVASSSALLDLEAIVIDGEIDRALLREVIRRTDDALAAFDWQGMTRPRLVEGQIGPDARAMGGAILPLYAHFAPKHELFLKPLES</sequence>
<protein>
    <submittedName>
        <fullName evidence="1">Transcriptional regulator</fullName>
    </submittedName>
</protein>
<gene>
    <name evidence="1" type="ORF">AWB79_02570</name>
</gene>
<dbReference type="OrthoDB" id="8595273at2"/>
<dbReference type="SUPFAM" id="SSF46785">
    <property type="entry name" value="Winged helix' DNA-binding domain"/>
    <property type="match status" value="1"/>
</dbReference>
<dbReference type="RefSeq" id="WP_061167792.1">
    <property type="nucleotide sequence ID" value="NZ_FCOA02000006.1"/>
</dbReference>
<dbReference type="Gene3D" id="3.30.420.40">
    <property type="match status" value="2"/>
</dbReference>
<reference evidence="1" key="1">
    <citation type="submission" date="2016-01" db="EMBL/GenBank/DDBJ databases">
        <authorList>
            <person name="Peeters C."/>
        </authorList>
    </citation>
    <scope>NUCLEOTIDE SEQUENCE</scope>
    <source>
        <strain evidence="1">LMG 29322</strain>
    </source>
</reference>